<evidence type="ECO:0000313" key="2">
    <source>
        <dbReference type="Proteomes" id="UP000814140"/>
    </source>
</evidence>
<comment type="caution">
    <text evidence="1">The sequence shown here is derived from an EMBL/GenBank/DDBJ whole genome shotgun (WGS) entry which is preliminary data.</text>
</comment>
<sequence length="349" mass="38643">MIFVARIEILKPYDNASVALLEQVLAQRVKPVFQTNPHPLLNSNTGRKMPRAAGGLMATQDAYEGQAWKEHPGIANVLLWCLQRIDTDAYERLWYLVVPPTMTLLDDFEVRYKLEGIQVVAAMLERAPPDLLRRTGVADLVFASLQRSLTFLHSPSTPDVIRASVPTAVSLVLRTTQPGSETRFNQLCALLGDGIIGSVWMYAYQDPDAIEASVDVLPTLLEAMDIGAVRYLKAIIPQLTHPLIPNSYGTQVPGLQMASLKALLSVIRHCAPRMFKWKGTLLEAVGKCWVTLLDSGKTDKVSLDQRQALREVCVELLKAAPSAREDFDKLLSLDKLTFESLVGDKIALI</sequence>
<evidence type="ECO:0000313" key="1">
    <source>
        <dbReference type="EMBL" id="KAI0069244.1"/>
    </source>
</evidence>
<accession>A0ACB8TLA6</accession>
<organism evidence="1 2">
    <name type="scientific">Artomyces pyxidatus</name>
    <dbReference type="NCBI Taxonomy" id="48021"/>
    <lineage>
        <taxon>Eukaryota</taxon>
        <taxon>Fungi</taxon>
        <taxon>Dikarya</taxon>
        <taxon>Basidiomycota</taxon>
        <taxon>Agaricomycotina</taxon>
        <taxon>Agaricomycetes</taxon>
        <taxon>Russulales</taxon>
        <taxon>Auriscalpiaceae</taxon>
        <taxon>Artomyces</taxon>
    </lineage>
</organism>
<protein>
    <submittedName>
        <fullName evidence="1">Uncharacterized protein</fullName>
    </submittedName>
</protein>
<dbReference type="Proteomes" id="UP000814140">
    <property type="component" value="Unassembled WGS sequence"/>
</dbReference>
<dbReference type="EMBL" id="MU277187">
    <property type="protein sequence ID" value="KAI0069244.1"/>
    <property type="molecule type" value="Genomic_DNA"/>
</dbReference>
<proteinExistence type="predicted"/>
<gene>
    <name evidence="1" type="ORF">BV25DRAFT_1926578</name>
</gene>
<reference evidence="1" key="2">
    <citation type="journal article" date="2022" name="New Phytol.">
        <title>Evolutionary transition to the ectomycorrhizal habit in the genomes of a hyperdiverse lineage of mushroom-forming fungi.</title>
        <authorList>
            <person name="Looney B."/>
            <person name="Miyauchi S."/>
            <person name="Morin E."/>
            <person name="Drula E."/>
            <person name="Courty P.E."/>
            <person name="Kohler A."/>
            <person name="Kuo A."/>
            <person name="LaButti K."/>
            <person name="Pangilinan J."/>
            <person name="Lipzen A."/>
            <person name="Riley R."/>
            <person name="Andreopoulos W."/>
            <person name="He G."/>
            <person name="Johnson J."/>
            <person name="Nolan M."/>
            <person name="Tritt A."/>
            <person name="Barry K.W."/>
            <person name="Grigoriev I.V."/>
            <person name="Nagy L.G."/>
            <person name="Hibbett D."/>
            <person name="Henrissat B."/>
            <person name="Matheny P.B."/>
            <person name="Labbe J."/>
            <person name="Martin F.M."/>
        </authorList>
    </citation>
    <scope>NUCLEOTIDE SEQUENCE</scope>
    <source>
        <strain evidence="1">HHB10654</strain>
    </source>
</reference>
<name>A0ACB8TLA6_9AGAM</name>
<keyword evidence="2" id="KW-1185">Reference proteome</keyword>
<reference evidence="1" key="1">
    <citation type="submission" date="2021-03" db="EMBL/GenBank/DDBJ databases">
        <authorList>
            <consortium name="DOE Joint Genome Institute"/>
            <person name="Ahrendt S."/>
            <person name="Looney B.P."/>
            <person name="Miyauchi S."/>
            <person name="Morin E."/>
            <person name="Drula E."/>
            <person name="Courty P.E."/>
            <person name="Chicoki N."/>
            <person name="Fauchery L."/>
            <person name="Kohler A."/>
            <person name="Kuo A."/>
            <person name="Labutti K."/>
            <person name="Pangilinan J."/>
            <person name="Lipzen A."/>
            <person name="Riley R."/>
            <person name="Andreopoulos W."/>
            <person name="He G."/>
            <person name="Johnson J."/>
            <person name="Barry K.W."/>
            <person name="Grigoriev I.V."/>
            <person name="Nagy L."/>
            <person name="Hibbett D."/>
            <person name="Henrissat B."/>
            <person name="Matheny P.B."/>
            <person name="Labbe J."/>
            <person name="Martin F."/>
        </authorList>
    </citation>
    <scope>NUCLEOTIDE SEQUENCE</scope>
    <source>
        <strain evidence="1">HHB10654</strain>
    </source>
</reference>